<evidence type="ECO:0000313" key="2">
    <source>
        <dbReference type="EMBL" id="KAJ1192350.1"/>
    </source>
</evidence>
<dbReference type="EMBL" id="JANPWB010000004">
    <property type="protein sequence ID" value="KAJ1192350.1"/>
    <property type="molecule type" value="Genomic_DNA"/>
</dbReference>
<accession>A0AAV7UTE2</accession>
<keyword evidence="1" id="KW-1133">Transmembrane helix</keyword>
<proteinExistence type="predicted"/>
<dbReference type="AlphaFoldDB" id="A0AAV7UTE2"/>
<feature type="transmembrane region" description="Helical" evidence="1">
    <location>
        <begin position="17"/>
        <end position="40"/>
    </location>
</feature>
<evidence type="ECO:0000313" key="3">
    <source>
        <dbReference type="Proteomes" id="UP001066276"/>
    </source>
</evidence>
<keyword evidence="3" id="KW-1185">Reference proteome</keyword>
<keyword evidence="1" id="KW-0472">Membrane</keyword>
<name>A0AAV7UTE2_PLEWA</name>
<comment type="caution">
    <text evidence="2">The sequence shown here is derived from an EMBL/GenBank/DDBJ whole genome shotgun (WGS) entry which is preliminary data.</text>
</comment>
<dbReference type="Proteomes" id="UP001066276">
    <property type="component" value="Chromosome 2_2"/>
</dbReference>
<evidence type="ECO:0000256" key="1">
    <source>
        <dbReference type="SAM" id="Phobius"/>
    </source>
</evidence>
<organism evidence="2 3">
    <name type="scientific">Pleurodeles waltl</name>
    <name type="common">Iberian ribbed newt</name>
    <dbReference type="NCBI Taxonomy" id="8319"/>
    <lineage>
        <taxon>Eukaryota</taxon>
        <taxon>Metazoa</taxon>
        <taxon>Chordata</taxon>
        <taxon>Craniata</taxon>
        <taxon>Vertebrata</taxon>
        <taxon>Euteleostomi</taxon>
        <taxon>Amphibia</taxon>
        <taxon>Batrachia</taxon>
        <taxon>Caudata</taxon>
        <taxon>Salamandroidea</taxon>
        <taxon>Salamandridae</taxon>
        <taxon>Pleurodelinae</taxon>
        <taxon>Pleurodeles</taxon>
    </lineage>
</organism>
<keyword evidence="1" id="KW-0812">Transmembrane</keyword>
<gene>
    <name evidence="2" type="ORF">NDU88_001660</name>
</gene>
<reference evidence="2" key="1">
    <citation type="journal article" date="2022" name="bioRxiv">
        <title>Sequencing and chromosome-scale assembly of the giantPleurodeles waltlgenome.</title>
        <authorList>
            <person name="Brown T."/>
            <person name="Elewa A."/>
            <person name="Iarovenko S."/>
            <person name="Subramanian E."/>
            <person name="Araus A.J."/>
            <person name="Petzold A."/>
            <person name="Susuki M."/>
            <person name="Suzuki K.-i.T."/>
            <person name="Hayashi T."/>
            <person name="Toyoda A."/>
            <person name="Oliveira C."/>
            <person name="Osipova E."/>
            <person name="Leigh N.D."/>
            <person name="Simon A."/>
            <person name="Yun M.H."/>
        </authorList>
    </citation>
    <scope>NUCLEOTIDE SEQUENCE</scope>
    <source>
        <strain evidence="2">20211129_DDA</strain>
        <tissue evidence="2">Liver</tissue>
    </source>
</reference>
<sequence>MHGRLVVEARAPCFASFYWWAAPIFVASVMFGFTGAARLINYTAHRFWFHAAQLQREPSLTQPASPRLPVVTASSLFFLARIGYGPTTLALHVEVPWQHPYNISPVVVSAVPLLRGRDTT</sequence>
<protein>
    <submittedName>
        <fullName evidence="2">Uncharacterized protein</fullName>
    </submittedName>
</protein>